<dbReference type="Pfam" id="PF07158">
    <property type="entry name" value="MatC_N"/>
    <property type="match status" value="1"/>
</dbReference>
<feature type="transmembrane region" description="Helical" evidence="2">
    <location>
        <begin position="385"/>
        <end position="411"/>
    </location>
</feature>
<proteinExistence type="predicted"/>
<feature type="compositionally biased region" description="Basic and acidic residues" evidence="1">
    <location>
        <begin position="204"/>
        <end position="213"/>
    </location>
</feature>
<organism evidence="4 5">
    <name type="scientific">Micrococcus luteus</name>
    <name type="common">Micrococcus lysodeikticus</name>
    <dbReference type="NCBI Taxonomy" id="1270"/>
    <lineage>
        <taxon>Bacteria</taxon>
        <taxon>Bacillati</taxon>
        <taxon>Actinomycetota</taxon>
        <taxon>Actinomycetes</taxon>
        <taxon>Micrococcales</taxon>
        <taxon>Micrococcaceae</taxon>
        <taxon>Micrococcus</taxon>
    </lineage>
</organism>
<evidence type="ECO:0000313" key="5">
    <source>
        <dbReference type="Proteomes" id="UP000184253"/>
    </source>
</evidence>
<dbReference type="InterPro" id="IPR009827">
    <property type="entry name" value="MatC_N"/>
</dbReference>
<feature type="transmembrane region" description="Helical" evidence="2">
    <location>
        <begin position="92"/>
        <end position="121"/>
    </location>
</feature>
<sequence length="464" mass="48077">MALQITALVLFVGVFALATLRKVHLGVIMFAAAAGVGIWLGGMDLKDVVKGFPVSILVLLAGVTYFFAIAQANGTVDRIIDVVIRRVGSRSALLPFVMFGLTTGISAMGAPLAGLVMLPIAMPLAKKYDVDRLLMGIAVGSGVSAGGFAPTSLFGIVTYGTAHSVGIDLNPLLLFAIALVFNVIAVLAAFFMFGGRDLLRGRGRVDTKHEPRPHLAQGSPLPSHPYEREGLRARSRSAVKEIEARESSATVIIDEPRPNSRWTMAQIATVLCMAGLIGAVILVAAMGMDPDIGVLCFAFATVMTLIDPKTGRDAVTKIDWSTILMVGGIITFVGVLQTMGAVDLLGEAAAAVGAPLAAAFMICVIGGLVSAFASTTGMLAALVPLAIPLVSGGEITGWAVIAALGVCSSIVDLSPFSTVGATVVATADESERPRLTRALTRWGLSMVLIGPIVLVGALVLPTSF</sequence>
<feature type="region of interest" description="Disordered" evidence="1">
    <location>
        <begin position="204"/>
        <end position="228"/>
    </location>
</feature>
<evidence type="ECO:0000259" key="3">
    <source>
        <dbReference type="Pfam" id="PF07158"/>
    </source>
</evidence>
<feature type="transmembrane region" description="Helical" evidence="2">
    <location>
        <begin position="172"/>
        <end position="194"/>
    </location>
</feature>
<reference evidence="4 5" key="1">
    <citation type="submission" date="2016-11" db="EMBL/GenBank/DDBJ databases">
        <authorList>
            <person name="Varghese N."/>
            <person name="Submissions S."/>
        </authorList>
    </citation>
    <scope>NUCLEOTIDE SEQUENCE [LARGE SCALE GENOMIC DNA]</scope>
    <source>
        <strain evidence="4 5">VTM4R57</strain>
    </source>
</reference>
<feature type="transmembrane region" description="Helical" evidence="2">
    <location>
        <begin position="320"/>
        <end position="342"/>
    </location>
</feature>
<evidence type="ECO:0000256" key="1">
    <source>
        <dbReference type="SAM" id="MobiDB-lite"/>
    </source>
</evidence>
<dbReference type="Proteomes" id="UP000184253">
    <property type="component" value="Unassembled WGS sequence"/>
</dbReference>
<dbReference type="EMBL" id="FRCE01000005">
    <property type="protein sequence ID" value="SHL54736.1"/>
    <property type="molecule type" value="Genomic_DNA"/>
</dbReference>
<feature type="transmembrane region" description="Helical" evidence="2">
    <location>
        <begin position="267"/>
        <end position="286"/>
    </location>
</feature>
<gene>
    <name evidence="4" type="ORF">SAMN04487849_1054</name>
</gene>
<feature type="transmembrane region" description="Helical" evidence="2">
    <location>
        <begin position="133"/>
        <end position="160"/>
    </location>
</feature>
<keyword evidence="2" id="KW-0812">Transmembrane</keyword>
<feature type="domain" description="Dicarboxylate carrier MatC N-terminal" evidence="3">
    <location>
        <begin position="1"/>
        <end position="147"/>
    </location>
</feature>
<dbReference type="AlphaFoldDB" id="A0ABD7M7Z9"/>
<feature type="transmembrane region" description="Helical" evidence="2">
    <location>
        <begin position="52"/>
        <end position="72"/>
    </location>
</feature>
<keyword evidence="2" id="KW-1133">Transmembrane helix</keyword>
<feature type="transmembrane region" description="Helical" evidence="2">
    <location>
        <begin position="292"/>
        <end position="308"/>
    </location>
</feature>
<evidence type="ECO:0000256" key="2">
    <source>
        <dbReference type="SAM" id="Phobius"/>
    </source>
</evidence>
<feature type="transmembrane region" description="Helical" evidence="2">
    <location>
        <begin position="348"/>
        <end position="373"/>
    </location>
</feature>
<feature type="transmembrane region" description="Helical" evidence="2">
    <location>
        <begin position="442"/>
        <end position="460"/>
    </location>
</feature>
<dbReference type="RefSeq" id="WP_073116613.1">
    <property type="nucleotide sequence ID" value="NZ_FRCE01000005.1"/>
</dbReference>
<feature type="transmembrane region" description="Helical" evidence="2">
    <location>
        <begin position="26"/>
        <end position="45"/>
    </location>
</feature>
<evidence type="ECO:0000313" key="4">
    <source>
        <dbReference type="EMBL" id="SHL54736.1"/>
    </source>
</evidence>
<keyword evidence="2" id="KW-0472">Membrane</keyword>
<accession>A0ABD7M7Z9</accession>
<name>A0ABD7M7Z9_MICLU</name>
<protein>
    <submittedName>
        <fullName evidence="4">Transporter, UIT1 family</fullName>
    </submittedName>
</protein>
<comment type="caution">
    <text evidence="4">The sequence shown here is derived from an EMBL/GenBank/DDBJ whole genome shotgun (WGS) entry which is preliminary data.</text>
</comment>